<feature type="transmembrane region" description="Helical" evidence="2">
    <location>
        <begin position="128"/>
        <end position="149"/>
    </location>
</feature>
<dbReference type="RefSeq" id="WP_285723358.1">
    <property type="nucleotide sequence ID" value="NZ_BSDD01000001.1"/>
</dbReference>
<comment type="caution">
    <text evidence="5">The sequence shown here is derived from an EMBL/GenBank/DDBJ whole genome shotgun (WGS) entry which is preliminary data.</text>
</comment>
<feature type="domain" description="Histidine kinase/HSP90-like ATPase" evidence="3">
    <location>
        <begin position="270"/>
        <end position="357"/>
    </location>
</feature>
<feature type="transmembrane region" description="Helical" evidence="2">
    <location>
        <begin position="41"/>
        <end position="64"/>
    </location>
</feature>
<dbReference type="InterPro" id="IPR003594">
    <property type="entry name" value="HATPase_dom"/>
</dbReference>
<reference evidence="5 6" key="1">
    <citation type="journal article" date="2023" name="Antonie Van Leeuwenhoek">
        <title>Mesoterricola silvestris gen. nov., sp. nov., Mesoterricola sediminis sp. nov., Geothrix oryzae sp. nov., Geothrix edaphica sp. nov., Geothrix rubra sp. nov., and Geothrix limicola sp. nov., six novel members of Acidobacteriota isolated from soils.</title>
        <authorList>
            <person name="Itoh H."/>
            <person name="Sugisawa Y."/>
            <person name="Mise K."/>
            <person name="Xu Z."/>
            <person name="Kuniyasu M."/>
            <person name="Ushijima N."/>
            <person name="Kawano K."/>
            <person name="Kobayashi E."/>
            <person name="Shiratori Y."/>
            <person name="Masuda Y."/>
            <person name="Senoo K."/>
        </authorList>
    </citation>
    <scope>NUCLEOTIDE SEQUENCE [LARGE SCALE GENOMIC DNA]</scope>
    <source>
        <strain evidence="5 6">Red803</strain>
    </source>
</reference>
<protein>
    <submittedName>
        <fullName evidence="5">ATPase</fullName>
    </submittedName>
</protein>
<proteinExistence type="predicted"/>
<keyword evidence="2" id="KW-1133">Transmembrane helix</keyword>
<dbReference type="Gene3D" id="3.30.565.10">
    <property type="entry name" value="Histidine kinase-like ATPase, C-terminal domain"/>
    <property type="match status" value="1"/>
</dbReference>
<dbReference type="SUPFAM" id="SSF55874">
    <property type="entry name" value="ATPase domain of HSP90 chaperone/DNA topoisomerase II/histidine kinase"/>
    <property type="match status" value="1"/>
</dbReference>
<evidence type="ECO:0000256" key="1">
    <source>
        <dbReference type="SAM" id="Coils"/>
    </source>
</evidence>
<keyword evidence="6" id="KW-1185">Reference proteome</keyword>
<organism evidence="5 6">
    <name type="scientific">Geothrix rubra</name>
    <dbReference type="NCBI Taxonomy" id="2927977"/>
    <lineage>
        <taxon>Bacteria</taxon>
        <taxon>Pseudomonadati</taxon>
        <taxon>Acidobacteriota</taxon>
        <taxon>Holophagae</taxon>
        <taxon>Holophagales</taxon>
        <taxon>Holophagaceae</taxon>
        <taxon>Geothrix</taxon>
    </lineage>
</organism>
<feature type="coiled-coil region" evidence="1">
    <location>
        <begin position="155"/>
        <end position="182"/>
    </location>
</feature>
<gene>
    <name evidence="5" type="ORF">GETHPA_08940</name>
</gene>
<sequence length="364" mass="41066">MSDSRGAAFDRRWAWYWGIWGLLGLYMASWDWALYPSSSPLRLLALNLLQNGTWGLLGLFLVWLANRRPIESFAWREWRTWGLHLLASVLVAALGLFLAYVISILFNLSEWKGPLDLAKAAKGLPRFYRAYFHTNLLFMWALVAAFHGLRIYRRYKAREVEAARLEARFAEAQNLALRMQLQPHFLFNTLHSISALIHADPDAADSMISRLGDFLRMTLEAPPDQLVPLRKELAFIESYLAIERIRFQDRLSVRVEIAQELLEAKVPSFILQPLVENALKHGLSDRPRGVLTLRAKRDSDLLVLEVQDDGEGFVADREGVGLSNVRARLGLLYKGGHCIDILGMAGHGTLVALRLPLGPDAGGA</sequence>
<keyword evidence="1" id="KW-0175">Coiled coil</keyword>
<accession>A0ABQ5Q4K3</accession>
<dbReference type="InterPro" id="IPR010559">
    <property type="entry name" value="Sig_transdc_His_kin_internal"/>
</dbReference>
<evidence type="ECO:0000259" key="4">
    <source>
        <dbReference type="Pfam" id="PF06580"/>
    </source>
</evidence>
<dbReference type="PANTHER" id="PTHR34220">
    <property type="entry name" value="SENSOR HISTIDINE KINASE YPDA"/>
    <property type="match status" value="1"/>
</dbReference>
<dbReference type="PANTHER" id="PTHR34220:SF7">
    <property type="entry name" value="SENSOR HISTIDINE KINASE YPDA"/>
    <property type="match status" value="1"/>
</dbReference>
<dbReference type="EMBL" id="BSDD01000001">
    <property type="protein sequence ID" value="GLH69361.1"/>
    <property type="molecule type" value="Genomic_DNA"/>
</dbReference>
<dbReference type="Pfam" id="PF06580">
    <property type="entry name" value="His_kinase"/>
    <property type="match status" value="1"/>
</dbReference>
<feature type="domain" description="Signal transduction histidine kinase internal region" evidence="4">
    <location>
        <begin position="175"/>
        <end position="251"/>
    </location>
</feature>
<dbReference type="Pfam" id="PF02518">
    <property type="entry name" value="HATPase_c"/>
    <property type="match status" value="1"/>
</dbReference>
<keyword evidence="2" id="KW-0812">Transmembrane</keyword>
<feature type="transmembrane region" description="Helical" evidence="2">
    <location>
        <begin position="14"/>
        <end position="35"/>
    </location>
</feature>
<evidence type="ECO:0000256" key="2">
    <source>
        <dbReference type="SAM" id="Phobius"/>
    </source>
</evidence>
<name>A0ABQ5Q4K3_9BACT</name>
<evidence type="ECO:0000313" key="5">
    <source>
        <dbReference type="EMBL" id="GLH69361.1"/>
    </source>
</evidence>
<dbReference type="InterPro" id="IPR050640">
    <property type="entry name" value="Bact_2-comp_sensor_kinase"/>
</dbReference>
<dbReference type="Proteomes" id="UP001165089">
    <property type="component" value="Unassembled WGS sequence"/>
</dbReference>
<dbReference type="InterPro" id="IPR036890">
    <property type="entry name" value="HATPase_C_sf"/>
</dbReference>
<feature type="transmembrane region" description="Helical" evidence="2">
    <location>
        <begin position="85"/>
        <end position="108"/>
    </location>
</feature>
<evidence type="ECO:0000259" key="3">
    <source>
        <dbReference type="Pfam" id="PF02518"/>
    </source>
</evidence>
<keyword evidence="2" id="KW-0472">Membrane</keyword>
<evidence type="ECO:0000313" key="6">
    <source>
        <dbReference type="Proteomes" id="UP001165089"/>
    </source>
</evidence>